<reference evidence="2" key="1">
    <citation type="journal article" date="2019" name="Int. J. Syst. Evol. Microbiol.">
        <title>The Global Catalogue of Microorganisms (GCM) 10K type strain sequencing project: providing services to taxonomists for standard genome sequencing and annotation.</title>
        <authorList>
            <consortium name="The Broad Institute Genomics Platform"/>
            <consortium name="The Broad Institute Genome Sequencing Center for Infectious Disease"/>
            <person name="Wu L."/>
            <person name="Ma J."/>
        </authorList>
    </citation>
    <scope>NUCLEOTIDE SEQUENCE [LARGE SCALE GENOMIC DNA]</scope>
    <source>
        <strain evidence="2">JCM 32306</strain>
    </source>
</reference>
<name>A0ABQ2R809_9GAMM</name>
<sequence length="307" mass="35350">MNSPLRFYIVLSLLILAGIVASPTCQSNDQFMINRSESELDSRYQYTYELLALVIQATTADFGEGSLLVTDMHMSRNRIFRSLKEGDGINVIAEASKENWNEELIPIRIPIRKGIQGFRLFIIKKDNVSMLANITTLDQLISLKTGSGSQWSTKVAMQQAGFEVVESTLYENLFNMLSKGRFVTFGRGVNEVFQEVSLFSLQYPELMVDEHLMLHIPLVTYYYVSPNQPRLAKRIEVGLQRIIENGQFDQFFYQHHCEYLLKAKLNNRVIFKINNPYIAETEVISLVGKQFLLNPKDDFDTLCQQYR</sequence>
<proteinExistence type="predicted"/>
<comment type="caution">
    <text evidence="1">The sequence shown here is derived from an EMBL/GenBank/DDBJ whole genome shotgun (WGS) entry which is preliminary data.</text>
</comment>
<organism evidence="1 2">
    <name type="scientific">Shewanella litoralis</name>
    <dbReference type="NCBI Taxonomy" id="2282700"/>
    <lineage>
        <taxon>Bacteria</taxon>
        <taxon>Pseudomonadati</taxon>
        <taxon>Pseudomonadota</taxon>
        <taxon>Gammaproteobacteria</taxon>
        <taxon>Alteromonadales</taxon>
        <taxon>Shewanellaceae</taxon>
        <taxon>Shewanella</taxon>
    </lineage>
</organism>
<accession>A0ABQ2R809</accession>
<dbReference type="EMBL" id="BMQX01000011">
    <property type="protein sequence ID" value="GGQ18340.1"/>
    <property type="molecule type" value="Genomic_DNA"/>
</dbReference>
<dbReference type="SUPFAM" id="SSF53850">
    <property type="entry name" value="Periplasmic binding protein-like II"/>
    <property type="match status" value="1"/>
</dbReference>
<dbReference type="Proteomes" id="UP000619118">
    <property type="component" value="Unassembled WGS sequence"/>
</dbReference>
<evidence type="ECO:0000313" key="2">
    <source>
        <dbReference type="Proteomes" id="UP000619118"/>
    </source>
</evidence>
<evidence type="ECO:0008006" key="3">
    <source>
        <dbReference type="Google" id="ProtNLM"/>
    </source>
</evidence>
<evidence type="ECO:0000313" key="1">
    <source>
        <dbReference type="EMBL" id="GGQ18340.1"/>
    </source>
</evidence>
<protein>
    <recommendedName>
        <fullName evidence="3">Transporter substrate-binding domain-containing protein</fullName>
    </recommendedName>
</protein>
<gene>
    <name evidence="1" type="ORF">GCM10009411_18350</name>
</gene>
<keyword evidence="2" id="KW-1185">Reference proteome</keyword>